<evidence type="ECO:0000256" key="3">
    <source>
        <dbReference type="SAM" id="SignalP"/>
    </source>
</evidence>
<dbReference type="InterPro" id="IPR028081">
    <property type="entry name" value="Leu-bd"/>
</dbReference>
<feature type="domain" description="Leucine-binding protein" evidence="4">
    <location>
        <begin position="49"/>
        <end position="392"/>
    </location>
</feature>
<protein>
    <submittedName>
        <fullName evidence="5">ABC transporter substrate-binding protein</fullName>
    </submittedName>
</protein>
<evidence type="ECO:0000256" key="1">
    <source>
        <dbReference type="ARBA" id="ARBA00010062"/>
    </source>
</evidence>
<gene>
    <name evidence="5" type="ORF">EK0264_08995</name>
</gene>
<evidence type="ECO:0000313" key="6">
    <source>
        <dbReference type="Proteomes" id="UP000463857"/>
    </source>
</evidence>
<dbReference type="OrthoDB" id="7337537at2"/>
<dbReference type="InterPro" id="IPR028082">
    <property type="entry name" value="Peripla_BP_I"/>
</dbReference>
<reference evidence="5 6" key="1">
    <citation type="journal article" date="2018" name="Int. J. Syst. Evol. Microbiol.">
        <title>Epidermidibacterium keratini gen. nov., sp. nov., a member of the family Sporichthyaceae, isolated from keratin epidermis.</title>
        <authorList>
            <person name="Lee D.G."/>
            <person name="Trujillo M.E."/>
            <person name="Kang S."/>
            <person name="Nam J.J."/>
            <person name="Kim Y.J."/>
        </authorList>
    </citation>
    <scope>NUCLEOTIDE SEQUENCE [LARGE SCALE GENOMIC DNA]</scope>
    <source>
        <strain evidence="5 6">EPI-7</strain>
    </source>
</reference>
<feature type="chain" id="PRO_5029826712" evidence="3">
    <location>
        <begin position="28"/>
        <end position="420"/>
    </location>
</feature>
<evidence type="ECO:0000313" key="5">
    <source>
        <dbReference type="EMBL" id="QHC00403.1"/>
    </source>
</evidence>
<dbReference type="PANTHER" id="PTHR47235">
    <property type="entry name" value="BLR6548 PROTEIN"/>
    <property type="match status" value="1"/>
</dbReference>
<dbReference type="Pfam" id="PF13458">
    <property type="entry name" value="Peripla_BP_6"/>
    <property type="match status" value="1"/>
</dbReference>
<dbReference type="Gene3D" id="3.40.50.2300">
    <property type="match status" value="2"/>
</dbReference>
<dbReference type="AlphaFoldDB" id="A0A7L4YND3"/>
<dbReference type="InParanoid" id="A0A7L4YND3"/>
<feature type="signal peptide" evidence="3">
    <location>
        <begin position="1"/>
        <end position="27"/>
    </location>
</feature>
<comment type="similarity">
    <text evidence="1">Belongs to the leucine-binding protein family.</text>
</comment>
<dbReference type="EMBL" id="CP047156">
    <property type="protein sequence ID" value="QHC00403.1"/>
    <property type="molecule type" value="Genomic_DNA"/>
</dbReference>
<dbReference type="PANTHER" id="PTHR47235:SF1">
    <property type="entry name" value="BLR6548 PROTEIN"/>
    <property type="match status" value="1"/>
</dbReference>
<evidence type="ECO:0000259" key="4">
    <source>
        <dbReference type="Pfam" id="PF13458"/>
    </source>
</evidence>
<name>A0A7L4YND3_9ACTN</name>
<accession>A0A7L4YND3</accession>
<dbReference type="KEGG" id="eke:EK0264_08995"/>
<dbReference type="PROSITE" id="PS51257">
    <property type="entry name" value="PROKAR_LIPOPROTEIN"/>
    <property type="match status" value="1"/>
</dbReference>
<evidence type="ECO:0000256" key="2">
    <source>
        <dbReference type="ARBA" id="ARBA00022729"/>
    </source>
</evidence>
<keyword evidence="6" id="KW-1185">Reference proteome</keyword>
<dbReference type="Proteomes" id="UP000463857">
    <property type="component" value="Chromosome"/>
</dbReference>
<proteinExistence type="inferred from homology"/>
<sequence>MIRKTTTSAVAAALTTALVLTGCSTKAADSSGGGGGGGLKTDVGVTDDTISLGIQTDLSGAFKVGGLGATQANQMWVEEVNANGGICERQIEIDTQDNNYKPDNALPLYDQQKTKVLGLLQLLGSPVLAALKQKLASDNMLAATTSWASSNLDIESPLMIGETYDVEMINGLAWLKSEGKISDGDKIGHIYVDSEYGQNAALGVKYYAEQYNLDVSSEPIAATDSDMTAIVAKLKDAGVKAILLTTSPAATGSIAVQNVSQNLNVPLMGNGPTFAPSLLADQSLIEPLKQFWFVSSFAPMSADIPKAKELLATYQEKFTDKPQPSVFQGYTAGIVWGEILKQACDDGDLTRQGVMDARKKLTDVDTEGLTGTLDFSDPGAPTTREGFVLTVDPSTADGLTIVKDLSASDDAKKYKTPYQK</sequence>
<dbReference type="RefSeq" id="WP_159544852.1">
    <property type="nucleotide sequence ID" value="NZ_CP047156.1"/>
</dbReference>
<dbReference type="SUPFAM" id="SSF53822">
    <property type="entry name" value="Periplasmic binding protein-like I"/>
    <property type="match status" value="1"/>
</dbReference>
<keyword evidence="2 3" id="KW-0732">Signal</keyword>
<organism evidence="5 6">
    <name type="scientific">Epidermidibacterium keratini</name>
    <dbReference type="NCBI Taxonomy" id="1891644"/>
    <lineage>
        <taxon>Bacteria</taxon>
        <taxon>Bacillati</taxon>
        <taxon>Actinomycetota</taxon>
        <taxon>Actinomycetes</taxon>
        <taxon>Sporichthyales</taxon>
        <taxon>Sporichthyaceae</taxon>
        <taxon>Epidermidibacterium</taxon>
    </lineage>
</organism>